<comment type="caution">
    <text evidence="2">The sequence shown here is derived from an EMBL/GenBank/DDBJ whole genome shotgun (WGS) entry which is preliminary data.</text>
</comment>
<proteinExistence type="predicted"/>
<dbReference type="InterPro" id="IPR003814">
    <property type="entry name" value="FmdEsu_dom"/>
</dbReference>
<dbReference type="EMBL" id="JAIQZE010000016">
    <property type="protein sequence ID" value="MBZ9779798.1"/>
    <property type="molecule type" value="Genomic_DNA"/>
</dbReference>
<dbReference type="Proteomes" id="UP001199314">
    <property type="component" value="Unassembled WGS sequence"/>
</dbReference>
<protein>
    <submittedName>
        <fullName evidence="2">Formylmethanofuran dehydrogenase subunit E family protein</fullName>
    </submittedName>
</protein>
<dbReference type="PROSITE" id="PS51257">
    <property type="entry name" value="PROKAR_LIPOPROTEIN"/>
    <property type="match status" value="1"/>
</dbReference>
<dbReference type="RefSeq" id="WP_224462128.1">
    <property type="nucleotide sequence ID" value="NZ_JAIQZE010000016.1"/>
</dbReference>
<accession>A0ABS7XLE5</accession>
<dbReference type="Pfam" id="PF02663">
    <property type="entry name" value="FmdE"/>
    <property type="match status" value="1"/>
</dbReference>
<evidence type="ECO:0000313" key="2">
    <source>
        <dbReference type="EMBL" id="MBZ9779798.1"/>
    </source>
</evidence>
<name>A0ABS7XLE5_9FLAO</name>
<dbReference type="Gene3D" id="3.30.1330.130">
    <property type="match status" value="1"/>
</dbReference>
<evidence type="ECO:0000313" key="3">
    <source>
        <dbReference type="Proteomes" id="UP001199314"/>
    </source>
</evidence>
<gene>
    <name evidence="2" type="ORF">LB452_12790</name>
</gene>
<dbReference type="SUPFAM" id="SSF143555">
    <property type="entry name" value="FwdE-like"/>
    <property type="match status" value="1"/>
</dbReference>
<reference evidence="3" key="1">
    <citation type="submission" date="2023-07" db="EMBL/GenBank/DDBJ databases">
        <title>Novel species isolated from saline lakes on Tibetan Plateau.</title>
        <authorList>
            <person name="Lu H."/>
        </authorList>
    </citation>
    <scope>NUCLEOTIDE SEQUENCE [LARGE SCALE GENOMIC DNA]</scope>
    <source>
        <strain evidence="3">CAK8W</strain>
    </source>
</reference>
<feature type="domain" description="Formylmethanofuran dehydrogenase subunit E" evidence="1">
    <location>
        <begin position="65"/>
        <end position="199"/>
    </location>
</feature>
<sequence>MKSLSFINSTYLIIFISTIMVSCSDPSAQIDTSKAPAIKVIDTDFSKGQLNHVQDIQLDDLVKLHGHLCDGLVVGYLGLHEAFKELYPEGPVDRTNTRIISKSSPCLTDAAMYLTGGRYPYNTFYVDNSIDGIYYLQRLDHQKALSVSLKAGVKPEEIDSLGQLAIKERLNLEELNHLKQIEDEFSAVLLSTPAKELFDVEVITDFQWSPRSKHNYPKTDIINKNVME</sequence>
<evidence type="ECO:0000259" key="1">
    <source>
        <dbReference type="Pfam" id="PF02663"/>
    </source>
</evidence>
<keyword evidence="3" id="KW-1185">Reference proteome</keyword>
<organism evidence="2 3">
    <name type="scientific">Psychroflexus longus</name>
    <dbReference type="NCBI Taxonomy" id="2873596"/>
    <lineage>
        <taxon>Bacteria</taxon>
        <taxon>Pseudomonadati</taxon>
        <taxon>Bacteroidota</taxon>
        <taxon>Flavobacteriia</taxon>
        <taxon>Flavobacteriales</taxon>
        <taxon>Flavobacteriaceae</taxon>
        <taxon>Psychroflexus</taxon>
    </lineage>
</organism>